<evidence type="ECO:0000313" key="2">
    <source>
        <dbReference type="Proteomes" id="UP000469950"/>
    </source>
</evidence>
<dbReference type="AlphaFoldDB" id="A0A833JM21"/>
<gene>
    <name evidence="1" type="ORF">F6453_3417</name>
</gene>
<protein>
    <submittedName>
        <fullName evidence="1">Uncharacterized protein</fullName>
    </submittedName>
</protein>
<organism evidence="1 2">
    <name type="scientific">Marinobacter nauticus</name>
    <name type="common">Marinobacter hydrocarbonoclasticus</name>
    <name type="synonym">Marinobacter aquaeolei</name>
    <dbReference type="NCBI Taxonomy" id="2743"/>
    <lineage>
        <taxon>Bacteria</taxon>
        <taxon>Pseudomonadati</taxon>
        <taxon>Pseudomonadota</taxon>
        <taxon>Gammaproteobacteria</taxon>
        <taxon>Pseudomonadales</taxon>
        <taxon>Marinobacteraceae</taxon>
        <taxon>Marinobacter</taxon>
    </lineage>
</organism>
<comment type="caution">
    <text evidence="1">The sequence shown here is derived from an EMBL/GenBank/DDBJ whole genome shotgun (WGS) entry which is preliminary data.</text>
</comment>
<dbReference type="Proteomes" id="UP000469950">
    <property type="component" value="Unassembled WGS sequence"/>
</dbReference>
<dbReference type="EMBL" id="WBMP01000019">
    <property type="protein sequence ID" value="KAE8544294.1"/>
    <property type="molecule type" value="Genomic_DNA"/>
</dbReference>
<accession>A0A833JM21</accession>
<reference evidence="1 2" key="1">
    <citation type="submission" date="2019-10" db="EMBL/GenBank/DDBJ databases">
        <title>Draft genome sequence of Marinobacter hydrocarbonoclasticus NCT7M from the microbiome of the marine copepod.</title>
        <authorList>
            <person name="Nuttall R."/>
            <person name="Sharma G."/>
            <person name="Moisander P."/>
        </authorList>
    </citation>
    <scope>NUCLEOTIDE SEQUENCE [LARGE SCALE GENOMIC DNA]</scope>
    <source>
        <strain evidence="1 2">NCT7M</strain>
    </source>
</reference>
<name>A0A833JM21_MARNT</name>
<proteinExistence type="predicted"/>
<sequence length="31" mass="3570">MSQEAERLRLFAYTPTFRDNTPLLFLTGALP</sequence>
<evidence type="ECO:0000313" key="1">
    <source>
        <dbReference type="EMBL" id="KAE8544294.1"/>
    </source>
</evidence>